<comment type="caution">
    <text evidence="1">The sequence shown here is derived from an EMBL/GenBank/DDBJ whole genome shotgun (WGS) entry which is preliminary data.</text>
</comment>
<accession>A0ACC0D800</accession>
<evidence type="ECO:0000313" key="2">
    <source>
        <dbReference type="Proteomes" id="UP001497680"/>
    </source>
</evidence>
<name>A0ACC0D800_9PEZI</name>
<keyword evidence="2" id="KW-1185">Reference proteome</keyword>
<organism evidence="1 2">
    <name type="scientific">Hypoxylon rubiginosum</name>
    <dbReference type="NCBI Taxonomy" id="110542"/>
    <lineage>
        <taxon>Eukaryota</taxon>
        <taxon>Fungi</taxon>
        <taxon>Dikarya</taxon>
        <taxon>Ascomycota</taxon>
        <taxon>Pezizomycotina</taxon>
        <taxon>Sordariomycetes</taxon>
        <taxon>Xylariomycetidae</taxon>
        <taxon>Xylariales</taxon>
        <taxon>Hypoxylaceae</taxon>
        <taxon>Hypoxylon</taxon>
    </lineage>
</organism>
<evidence type="ECO:0000313" key="1">
    <source>
        <dbReference type="EMBL" id="KAI6088724.1"/>
    </source>
</evidence>
<reference evidence="1 2" key="1">
    <citation type="journal article" date="2022" name="New Phytol.">
        <title>Ecological generalism drives hyperdiversity of secondary metabolite gene clusters in xylarialean endophytes.</title>
        <authorList>
            <person name="Franco M.E.E."/>
            <person name="Wisecaver J.H."/>
            <person name="Arnold A.E."/>
            <person name="Ju Y.M."/>
            <person name="Slot J.C."/>
            <person name="Ahrendt S."/>
            <person name="Moore L.P."/>
            <person name="Eastman K.E."/>
            <person name="Scott K."/>
            <person name="Konkel Z."/>
            <person name="Mondo S.J."/>
            <person name="Kuo A."/>
            <person name="Hayes R.D."/>
            <person name="Haridas S."/>
            <person name="Andreopoulos B."/>
            <person name="Riley R."/>
            <person name="LaButti K."/>
            <person name="Pangilinan J."/>
            <person name="Lipzen A."/>
            <person name="Amirebrahimi M."/>
            <person name="Yan J."/>
            <person name="Adam C."/>
            <person name="Keymanesh K."/>
            <person name="Ng V."/>
            <person name="Louie K."/>
            <person name="Northen T."/>
            <person name="Drula E."/>
            <person name="Henrissat B."/>
            <person name="Hsieh H.M."/>
            <person name="Youens-Clark K."/>
            <person name="Lutzoni F."/>
            <person name="Miadlikowska J."/>
            <person name="Eastwood D.C."/>
            <person name="Hamelin R.C."/>
            <person name="Grigoriev I.V."/>
            <person name="U'Ren J.M."/>
        </authorList>
    </citation>
    <scope>NUCLEOTIDE SEQUENCE [LARGE SCALE GENOMIC DNA]</scope>
    <source>
        <strain evidence="1 2">ER1909</strain>
    </source>
</reference>
<sequence>MATPTLPANWTPDKQGCLRTNDYWIWDYEIPNDARTVLGGPSQTSDCFPSTWDATLTYAGSQCPPQYTSACQGTDSASAVTCCPTGPYSFACQPETWSPGVHAEQFRCQSKHTSGGPIVVTRTDFKKNTLNVGTRTRSTNEHLFALAMMYTTPASTPTSSTITATSTTDSSIPESSSQADSETSSSNFSTGKAAGVGAGVAVVVIVLAGLLAWFIKRRRKASRDQAQGPSTEEYYHYPPPPMSLPRSPVPSSPPEEMPTFKEPVELHSAGSIPHYNLHELPAK</sequence>
<proteinExistence type="predicted"/>
<protein>
    <submittedName>
        <fullName evidence="1">Uncharacterized protein</fullName>
    </submittedName>
</protein>
<dbReference type="EMBL" id="MU394299">
    <property type="protein sequence ID" value="KAI6088724.1"/>
    <property type="molecule type" value="Genomic_DNA"/>
</dbReference>
<dbReference type="Proteomes" id="UP001497680">
    <property type="component" value="Unassembled WGS sequence"/>
</dbReference>
<gene>
    <name evidence="1" type="ORF">F4821DRAFT_232843</name>
</gene>